<proteinExistence type="predicted"/>
<feature type="transmembrane region" description="Helical" evidence="1">
    <location>
        <begin position="6"/>
        <end position="31"/>
    </location>
</feature>
<evidence type="ECO:0000256" key="1">
    <source>
        <dbReference type="SAM" id="Phobius"/>
    </source>
</evidence>
<dbReference type="Proteomes" id="UP000001037">
    <property type="component" value="Chromosome"/>
</dbReference>
<keyword evidence="1" id="KW-1133">Transmembrane helix</keyword>
<name>G0EGC9_PYRF1</name>
<dbReference type="InParanoid" id="G0EGC9"/>
<evidence type="ECO:0000313" key="3">
    <source>
        <dbReference type="Proteomes" id="UP000001037"/>
    </source>
</evidence>
<keyword evidence="1" id="KW-0472">Membrane</keyword>
<dbReference type="HOGENOM" id="CLU_1559545_0_0_2"/>
<evidence type="ECO:0008006" key="4">
    <source>
        <dbReference type="Google" id="ProtNLM"/>
    </source>
</evidence>
<keyword evidence="3" id="KW-1185">Reference proteome</keyword>
<gene>
    <name evidence="2" type="ordered locus">Pyrfu_1295</name>
</gene>
<evidence type="ECO:0000313" key="2">
    <source>
        <dbReference type="EMBL" id="AEM39154.1"/>
    </source>
</evidence>
<dbReference type="EMBL" id="CP002838">
    <property type="protein sequence ID" value="AEM39154.1"/>
    <property type="molecule type" value="Genomic_DNA"/>
</dbReference>
<protein>
    <recommendedName>
        <fullName evidence="4">Archaeal Type IV pilin N-terminal domain-containing protein</fullName>
    </recommendedName>
</protein>
<dbReference type="AlphaFoldDB" id="G0EGC9"/>
<sequence length="171" mass="17852">MGWHRGLSPILSTMILLSAALLAGIVLYTYFSSTITGMVNTPNPVIEQATYYPQVDMLYVKVRNYGGAPVPLNESRLIIVGKGAECTCAIVCSSTSTPSGSYTIPPSGTLTLKVFVSSGTGTTSIPECNITCTGDLAACTTALQNSVGYVGLVYTYAGTEQMTQLASVTLG</sequence>
<dbReference type="STRING" id="694429.Pyrfu_1295"/>
<keyword evidence="1" id="KW-0812">Transmembrane</keyword>
<reference evidence="2 3" key="1">
    <citation type="journal article" date="2011" name="Stand. Genomic Sci.">
        <title>Complete genome sequence of the hyperthermophilic chemolithoautotroph Pyrolobus fumarii type strain (1A).</title>
        <authorList>
            <person name="Anderson I."/>
            <person name="Goker M."/>
            <person name="Nolan M."/>
            <person name="Lucas S."/>
            <person name="Hammon N."/>
            <person name="Deshpande S."/>
            <person name="Cheng J.F."/>
            <person name="Tapia R."/>
            <person name="Han C."/>
            <person name="Goodwin L."/>
            <person name="Pitluck S."/>
            <person name="Huntemann M."/>
            <person name="Liolios K."/>
            <person name="Ivanova N."/>
            <person name="Pagani I."/>
            <person name="Mavromatis K."/>
            <person name="Ovchinikova G."/>
            <person name="Pati A."/>
            <person name="Chen A."/>
            <person name="Palaniappan K."/>
            <person name="Land M."/>
            <person name="Hauser L."/>
            <person name="Brambilla E.M."/>
            <person name="Huber H."/>
            <person name="Yasawong M."/>
            <person name="Rohde M."/>
            <person name="Spring S."/>
            <person name="Abt B."/>
            <person name="Sikorski J."/>
            <person name="Wirth R."/>
            <person name="Detter J.C."/>
            <person name="Woyke T."/>
            <person name="Bristow J."/>
            <person name="Eisen J.A."/>
            <person name="Markowitz V."/>
            <person name="Hugenholtz P."/>
            <person name="Kyrpides N.C."/>
            <person name="Klenk H.P."/>
            <person name="Lapidus A."/>
        </authorList>
    </citation>
    <scope>NUCLEOTIDE SEQUENCE [LARGE SCALE GENOMIC DNA]</scope>
    <source>
        <strain evidence="3">DSM 11204 / 1A</strain>
    </source>
</reference>
<dbReference type="KEGG" id="pfm:Pyrfu_1295"/>
<dbReference type="eggNOG" id="arCOG03871">
    <property type="taxonomic scope" value="Archaea"/>
</dbReference>
<accession>G0EGC9</accession>
<organism evidence="2 3">
    <name type="scientific">Pyrolobus fumarii (strain DSM 11204 / 1A)</name>
    <dbReference type="NCBI Taxonomy" id="694429"/>
    <lineage>
        <taxon>Archaea</taxon>
        <taxon>Thermoproteota</taxon>
        <taxon>Thermoprotei</taxon>
        <taxon>Desulfurococcales</taxon>
        <taxon>Pyrodictiaceae</taxon>
        <taxon>Pyrolobus</taxon>
    </lineage>
</organism>